<dbReference type="SUPFAM" id="SSF55811">
    <property type="entry name" value="Nudix"/>
    <property type="match status" value="1"/>
</dbReference>
<evidence type="ECO:0000256" key="1">
    <source>
        <dbReference type="ARBA" id="ARBA00001946"/>
    </source>
</evidence>
<dbReference type="Pfam" id="PF00293">
    <property type="entry name" value="NUDIX"/>
    <property type="match status" value="1"/>
</dbReference>
<comment type="caution">
    <text evidence="4">The sequence shown here is derived from an EMBL/GenBank/DDBJ whole genome shotgun (WGS) entry which is preliminary data.</text>
</comment>
<dbReference type="Gene3D" id="6.10.250.1120">
    <property type="match status" value="1"/>
</dbReference>
<dbReference type="InterPro" id="IPR020084">
    <property type="entry name" value="NUDIX_hydrolase_CS"/>
</dbReference>
<keyword evidence="5" id="KW-1185">Reference proteome</keyword>
<dbReference type="InterPro" id="IPR000086">
    <property type="entry name" value="NUDIX_hydrolase_dom"/>
</dbReference>
<proteinExistence type="predicted"/>
<dbReference type="InterPro" id="IPR015797">
    <property type="entry name" value="NUDIX_hydrolase-like_dom_sf"/>
</dbReference>
<dbReference type="EMBL" id="BATJ01000011">
    <property type="protein sequence ID" value="GAD68171.1"/>
    <property type="molecule type" value="Genomic_DNA"/>
</dbReference>
<dbReference type="PROSITE" id="PS00893">
    <property type="entry name" value="NUDIX_BOX"/>
    <property type="match status" value="1"/>
</dbReference>
<dbReference type="GO" id="GO:0016787">
    <property type="term" value="F:hydrolase activity"/>
    <property type="evidence" value="ECO:0007669"/>
    <property type="project" value="UniProtKB-KW"/>
</dbReference>
<dbReference type="eggNOG" id="COG1051">
    <property type="taxonomic scope" value="Bacteria"/>
</dbReference>
<accession>U2ZK84</accession>
<feature type="domain" description="Nudix hydrolase" evidence="3">
    <location>
        <begin position="65"/>
        <end position="192"/>
    </location>
</feature>
<organism evidence="4 5">
    <name type="scientific">Vibrio proteolyticus NBRC 13287</name>
    <dbReference type="NCBI Taxonomy" id="1219065"/>
    <lineage>
        <taxon>Bacteria</taxon>
        <taxon>Pseudomonadati</taxon>
        <taxon>Pseudomonadota</taxon>
        <taxon>Gammaproteobacteria</taxon>
        <taxon>Vibrionales</taxon>
        <taxon>Vibrionaceae</taxon>
        <taxon>Vibrio</taxon>
    </lineage>
</organism>
<reference evidence="4 5" key="1">
    <citation type="submission" date="2013-09" db="EMBL/GenBank/DDBJ databases">
        <title>Whole genome shotgun sequence of Vibrio proteolyticus NBRC 13287.</title>
        <authorList>
            <person name="Isaki S."/>
            <person name="Hosoyama A."/>
            <person name="Numata M."/>
            <person name="Hashimoto M."/>
            <person name="Hosoyama Y."/>
            <person name="Tsuchikane K."/>
            <person name="Noguchi M."/>
            <person name="Hirakata S."/>
            <person name="Ichikawa N."/>
            <person name="Ohji S."/>
            <person name="Yamazoe A."/>
            <person name="Fujita N."/>
        </authorList>
    </citation>
    <scope>NUCLEOTIDE SEQUENCE [LARGE SCALE GENOMIC DNA]</scope>
    <source>
        <strain evidence="4 5">NBRC 13287</strain>
    </source>
</reference>
<dbReference type="Gene3D" id="3.90.79.10">
    <property type="entry name" value="Nucleoside Triphosphate Pyrophosphohydrolase"/>
    <property type="match status" value="1"/>
</dbReference>
<sequence>MNRWIDWVKQIRAISQAGLTYSKDKFDIERFVQLEAIAADMFAHLSSAPVEQVTELFLPETGYPTPKIDLRAGVIRDGQILLVREREDGLWTLPGGWADVCESPSEGVIREVLEESGYVVANPRLVAVKDRDKHPYLPKYPFHIYKLFFLCDWVGGKAQDNLEISEIGFFAPDALPPLSLGRVSADDIAMLFEYNAHPDQRIYVD</sequence>
<dbReference type="CDD" id="cd04672">
    <property type="entry name" value="NUDIX_CDP-Chase_like"/>
    <property type="match status" value="1"/>
</dbReference>
<protein>
    <recommendedName>
        <fullName evidence="3">Nudix hydrolase domain-containing protein</fullName>
    </recommendedName>
</protein>
<dbReference type="STRING" id="1219065.VPR01S_11_01650"/>
<comment type="cofactor">
    <cofactor evidence="1">
        <name>Mg(2+)</name>
        <dbReference type="ChEBI" id="CHEBI:18420"/>
    </cofactor>
</comment>
<dbReference type="PROSITE" id="PS51462">
    <property type="entry name" value="NUDIX"/>
    <property type="match status" value="1"/>
</dbReference>
<evidence type="ECO:0000313" key="4">
    <source>
        <dbReference type="EMBL" id="GAD68171.1"/>
    </source>
</evidence>
<dbReference type="Proteomes" id="UP000016570">
    <property type="component" value="Unassembled WGS sequence"/>
</dbReference>
<dbReference type="Pfam" id="PF12535">
    <property type="entry name" value="Nudix_N"/>
    <property type="match status" value="1"/>
</dbReference>
<dbReference type="InterPro" id="IPR059176">
    <property type="entry name" value="UDP-X_N"/>
</dbReference>
<evidence type="ECO:0000256" key="2">
    <source>
        <dbReference type="ARBA" id="ARBA00022801"/>
    </source>
</evidence>
<keyword evidence="2" id="KW-0378">Hydrolase</keyword>
<dbReference type="AlphaFoldDB" id="U2ZK84"/>
<evidence type="ECO:0000313" key="5">
    <source>
        <dbReference type="Proteomes" id="UP000016570"/>
    </source>
</evidence>
<name>U2ZK84_VIBPR</name>
<gene>
    <name evidence="4" type="ORF">VPR01S_11_01650</name>
</gene>
<dbReference type="PANTHER" id="PTHR43046:SF16">
    <property type="entry name" value="ADP-RIBOSE PYROPHOSPHATASE YJHB-RELATED"/>
    <property type="match status" value="1"/>
</dbReference>
<dbReference type="PANTHER" id="PTHR43046">
    <property type="entry name" value="GDP-MANNOSE MANNOSYL HYDROLASE"/>
    <property type="match status" value="1"/>
</dbReference>
<evidence type="ECO:0000259" key="3">
    <source>
        <dbReference type="PROSITE" id="PS51462"/>
    </source>
</evidence>
<dbReference type="RefSeq" id="WP_021706142.1">
    <property type="nucleotide sequence ID" value="NZ_BATJ01000011.1"/>
</dbReference>